<feature type="compositionally biased region" description="Pro residues" evidence="1">
    <location>
        <begin position="1"/>
        <end position="16"/>
    </location>
</feature>
<evidence type="ECO:0000313" key="2">
    <source>
        <dbReference type="EMBL" id="CAJ1952941.1"/>
    </source>
</evidence>
<name>A0AAD2JID5_9STRA</name>
<protein>
    <submittedName>
        <fullName evidence="2">Uncharacterized protein</fullName>
    </submittedName>
</protein>
<dbReference type="SUPFAM" id="SSF49764">
    <property type="entry name" value="HSP20-like chaperones"/>
    <property type="match status" value="1"/>
</dbReference>
<evidence type="ECO:0000313" key="3">
    <source>
        <dbReference type="Proteomes" id="UP001295423"/>
    </source>
</evidence>
<keyword evidence="3" id="KW-1185">Reference proteome</keyword>
<proteinExistence type="predicted"/>
<dbReference type="InterPro" id="IPR008978">
    <property type="entry name" value="HSP20-like_chaperone"/>
</dbReference>
<dbReference type="AlphaFoldDB" id="A0AAD2JID5"/>
<gene>
    <name evidence="2" type="ORF">CYCCA115_LOCUS13793</name>
</gene>
<feature type="compositionally biased region" description="Polar residues" evidence="1">
    <location>
        <begin position="298"/>
        <end position="314"/>
    </location>
</feature>
<feature type="compositionally biased region" description="Polar residues" evidence="1">
    <location>
        <begin position="525"/>
        <end position="535"/>
    </location>
</feature>
<organism evidence="2 3">
    <name type="scientific">Cylindrotheca closterium</name>
    <dbReference type="NCBI Taxonomy" id="2856"/>
    <lineage>
        <taxon>Eukaryota</taxon>
        <taxon>Sar</taxon>
        <taxon>Stramenopiles</taxon>
        <taxon>Ochrophyta</taxon>
        <taxon>Bacillariophyta</taxon>
        <taxon>Bacillariophyceae</taxon>
        <taxon>Bacillariophycidae</taxon>
        <taxon>Bacillariales</taxon>
        <taxon>Bacillariaceae</taxon>
        <taxon>Cylindrotheca</taxon>
    </lineage>
</organism>
<comment type="caution">
    <text evidence="2">The sequence shown here is derived from an EMBL/GenBank/DDBJ whole genome shotgun (WGS) entry which is preliminary data.</text>
</comment>
<evidence type="ECO:0000256" key="1">
    <source>
        <dbReference type="SAM" id="MobiDB-lite"/>
    </source>
</evidence>
<feature type="compositionally biased region" description="Low complexity" evidence="1">
    <location>
        <begin position="490"/>
        <end position="503"/>
    </location>
</feature>
<dbReference type="EMBL" id="CAKOGP040001814">
    <property type="protein sequence ID" value="CAJ1952941.1"/>
    <property type="molecule type" value="Genomic_DNA"/>
</dbReference>
<feature type="compositionally biased region" description="Polar residues" evidence="1">
    <location>
        <begin position="45"/>
        <end position="61"/>
    </location>
</feature>
<feature type="compositionally biased region" description="Polar residues" evidence="1">
    <location>
        <begin position="100"/>
        <end position="109"/>
    </location>
</feature>
<feature type="compositionally biased region" description="Low complexity" evidence="1">
    <location>
        <begin position="110"/>
        <end position="123"/>
    </location>
</feature>
<accession>A0AAD2JID5</accession>
<feature type="compositionally biased region" description="Acidic residues" evidence="1">
    <location>
        <begin position="387"/>
        <end position="397"/>
    </location>
</feature>
<dbReference type="Gene3D" id="2.60.40.790">
    <property type="match status" value="1"/>
</dbReference>
<reference evidence="2" key="1">
    <citation type="submission" date="2023-08" db="EMBL/GenBank/DDBJ databases">
        <authorList>
            <person name="Audoor S."/>
            <person name="Bilcke G."/>
        </authorList>
    </citation>
    <scope>NUCLEOTIDE SEQUENCE</scope>
</reference>
<feature type="compositionally biased region" description="Low complexity" evidence="1">
    <location>
        <begin position="133"/>
        <end position="183"/>
    </location>
</feature>
<sequence>MGFKPRPAPPPPPPGPNLGTAGKKITRGFVEKRTSTVASPGFLTRKSSVTTPNKPDTIKQSNLEEERPKSLRSVRSRNSSIPPSGEEERPKSLRSLRPSKGTNATPSRHSSLTTSGSAGAAASKPIRQSSFTASGSAGAAGASTLRRQSSVTTSGSAAASTPRRQSSFTASGSAAAAASTPRNSTKKTVFRNKVFQNGVLLYEWDQNPKFVSIYYPTPNADFTAFCNIFEGLVQLGTKPKGLPTKWFLSHDTGGQVDVEESSWKQCKQHCKIILAKENKGSTWARALKDDRVDDVQTIQKARSMSPSIMKQKVSQQRRRSNDDDNDGDMHDDLPPERRKSSQSPSSMKQEVLQRRRSNDDDVNNDADDLPPERQRSCRSLRSRRSNDDDDNLEDDDLEARPARRLSRRSKDSNKQDDDEDVGGERKRREGRRRPGNSRLVNRRSSSHDAFDLNEPGEEQPQPKPRRNKSSNCAPPRRKSTNGPPPRRSRSSASATAAKKPMPAVIFVDPNKVVEEPKKMQRPTSRRASNFANGRSRSCDSIDEELVPPENIEVDMNSDLVSVLGA</sequence>
<dbReference type="CDD" id="cd06463">
    <property type="entry name" value="p23_like"/>
    <property type="match status" value="1"/>
</dbReference>
<dbReference type="Proteomes" id="UP001295423">
    <property type="component" value="Unassembled WGS sequence"/>
</dbReference>
<feature type="region of interest" description="Disordered" evidence="1">
    <location>
        <begin position="1"/>
        <end position="185"/>
    </location>
</feature>
<feature type="compositionally biased region" description="Basic and acidic residues" evidence="1">
    <location>
        <begin position="319"/>
        <end position="339"/>
    </location>
</feature>
<feature type="region of interest" description="Disordered" evidence="1">
    <location>
        <begin position="298"/>
        <end position="541"/>
    </location>
</feature>
<feature type="compositionally biased region" description="Acidic residues" evidence="1">
    <location>
        <begin position="360"/>
        <end position="369"/>
    </location>
</feature>